<dbReference type="GO" id="GO:0006865">
    <property type="term" value="P:amino acid transport"/>
    <property type="evidence" value="ECO:0007669"/>
    <property type="project" value="UniProtKB-KW"/>
</dbReference>
<keyword evidence="4 6" id="KW-1133">Transmembrane helix</keyword>
<evidence type="ECO:0000256" key="2">
    <source>
        <dbReference type="ARBA" id="ARBA00022692"/>
    </source>
</evidence>
<keyword evidence="2 6" id="KW-0812">Transmembrane</keyword>
<feature type="transmembrane region" description="Helical" evidence="6">
    <location>
        <begin position="47"/>
        <end position="69"/>
    </location>
</feature>
<evidence type="ECO:0000256" key="3">
    <source>
        <dbReference type="ARBA" id="ARBA00022970"/>
    </source>
</evidence>
<feature type="transmembrane region" description="Helical" evidence="6">
    <location>
        <begin position="20"/>
        <end position="41"/>
    </location>
</feature>
<keyword evidence="3" id="KW-0813">Transport</keyword>
<evidence type="ECO:0000313" key="9">
    <source>
        <dbReference type="Proteomes" id="UP001604277"/>
    </source>
</evidence>
<dbReference type="EMBL" id="JBFOLJ010000010">
    <property type="protein sequence ID" value="KAL2501890.1"/>
    <property type="molecule type" value="Genomic_DNA"/>
</dbReference>
<dbReference type="Pfam" id="PF01490">
    <property type="entry name" value="Aa_trans"/>
    <property type="match status" value="1"/>
</dbReference>
<accession>A0ABD1SME2</accession>
<keyword evidence="5 6" id="KW-0472">Membrane</keyword>
<dbReference type="InterPro" id="IPR013057">
    <property type="entry name" value="AA_transpt_TM"/>
</dbReference>
<feature type="domain" description="Amino acid transporter transmembrane" evidence="7">
    <location>
        <begin position="19"/>
        <end position="101"/>
    </location>
</feature>
<evidence type="ECO:0000256" key="4">
    <source>
        <dbReference type="ARBA" id="ARBA00022989"/>
    </source>
</evidence>
<organism evidence="8 9">
    <name type="scientific">Forsythia ovata</name>
    <dbReference type="NCBI Taxonomy" id="205694"/>
    <lineage>
        <taxon>Eukaryota</taxon>
        <taxon>Viridiplantae</taxon>
        <taxon>Streptophyta</taxon>
        <taxon>Embryophyta</taxon>
        <taxon>Tracheophyta</taxon>
        <taxon>Spermatophyta</taxon>
        <taxon>Magnoliopsida</taxon>
        <taxon>eudicotyledons</taxon>
        <taxon>Gunneridae</taxon>
        <taxon>Pentapetalae</taxon>
        <taxon>asterids</taxon>
        <taxon>lamiids</taxon>
        <taxon>Lamiales</taxon>
        <taxon>Oleaceae</taxon>
        <taxon>Forsythieae</taxon>
        <taxon>Forsythia</taxon>
    </lineage>
</organism>
<feature type="transmembrane region" description="Helical" evidence="6">
    <location>
        <begin position="81"/>
        <end position="102"/>
    </location>
</feature>
<evidence type="ECO:0000313" key="8">
    <source>
        <dbReference type="EMBL" id="KAL2501890.1"/>
    </source>
</evidence>
<reference evidence="9" key="1">
    <citation type="submission" date="2024-07" db="EMBL/GenBank/DDBJ databases">
        <title>Two chromosome-level genome assemblies of Korean endemic species Abeliophyllum distichum and Forsythia ovata (Oleaceae).</title>
        <authorList>
            <person name="Jang H."/>
        </authorList>
    </citation>
    <scope>NUCLEOTIDE SEQUENCE [LARGE SCALE GENOMIC DNA]</scope>
</reference>
<name>A0ABD1SME2_9LAMI</name>
<keyword evidence="3" id="KW-0029">Amino-acid transport</keyword>
<dbReference type="AlphaFoldDB" id="A0ABD1SME2"/>
<proteinExistence type="predicted"/>
<evidence type="ECO:0000256" key="1">
    <source>
        <dbReference type="ARBA" id="ARBA00004370"/>
    </source>
</evidence>
<sequence length="163" mass="18217">MNPLARSIEEFLPVEISSSFWFYILLRTALVVSTVCVAFILPFFGLVMALIGSLLSILVAVIMPALCFMKILGKKATRTQMVVSTSIVALGIVSAVFGTYYIPVRNCTQVLKLVQNGNERPWFLTPTVSIYMHQSASLGVFKILDEEDSYVSLTWCLHQYCFC</sequence>
<evidence type="ECO:0000256" key="6">
    <source>
        <dbReference type="SAM" id="Phobius"/>
    </source>
</evidence>
<keyword evidence="9" id="KW-1185">Reference proteome</keyword>
<comment type="subcellular location">
    <subcellularLocation>
        <location evidence="1">Membrane</location>
    </subcellularLocation>
</comment>
<dbReference type="Proteomes" id="UP001604277">
    <property type="component" value="Unassembled WGS sequence"/>
</dbReference>
<evidence type="ECO:0000259" key="7">
    <source>
        <dbReference type="Pfam" id="PF01490"/>
    </source>
</evidence>
<evidence type="ECO:0000256" key="5">
    <source>
        <dbReference type="ARBA" id="ARBA00023136"/>
    </source>
</evidence>
<comment type="caution">
    <text evidence="8">The sequence shown here is derived from an EMBL/GenBank/DDBJ whole genome shotgun (WGS) entry which is preliminary data.</text>
</comment>
<gene>
    <name evidence="8" type="ORF">Fot_35738</name>
</gene>
<protein>
    <submittedName>
        <fullName evidence="8">Transmembrane amino acid transporter family protein</fullName>
    </submittedName>
</protein>
<dbReference type="GO" id="GO:0016020">
    <property type="term" value="C:membrane"/>
    <property type="evidence" value="ECO:0007669"/>
    <property type="project" value="UniProtKB-SubCell"/>
</dbReference>